<keyword evidence="3" id="KW-1185">Reference proteome</keyword>
<dbReference type="EMBL" id="RKHQ01000001">
    <property type="protein sequence ID" value="ROR95475.1"/>
    <property type="molecule type" value="Genomic_DNA"/>
</dbReference>
<reference evidence="2 3" key="1">
    <citation type="submission" date="2018-11" db="EMBL/GenBank/DDBJ databases">
        <title>Sequencing the genomes of 1000 actinobacteria strains.</title>
        <authorList>
            <person name="Klenk H.-P."/>
        </authorList>
    </citation>
    <scope>NUCLEOTIDE SEQUENCE [LARGE SCALE GENOMIC DNA]</scope>
    <source>
        <strain evidence="2 3">DSM 13521</strain>
    </source>
</reference>
<dbReference type="EMBL" id="RKHQ01000002">
    <property type="protein sequence ID" value="ROR93072.1"/>
    <property type="molecule type" value="Genomic_DNA"/>
</dbReference>
<name>A0A3N2D6S9_9MICO</name>
<sequence length="79" mass="8526">MQWCNVGLNVPDDGAVVEGRHSTNCAVSVGRDGCVVLTTWRGYPADRQMTTFLDRQAFLDAVSDALGVDITDHNEGSTL</sequence>
<accession>A0A3N2D6S9</accession>
<dbReference type="Proteomes" id="UP000275356">
    <property type="component" value="Unassembled WGS sequence"/>
</dbReference>
<gene>
    <name evidence="2" type="ORF">EDD28_0028</name>
    <name evidence="1" type="ORF">EDD28_2476</name>
</gene>
<dbReference type="AlphaFoldDB" id="A0A3N2D6S9"/>
<comment type="caution">
    <text evidence="2">The sequence shown here is derived from an EMBL/GenBank/DDBJ whole genome shotgun (WGS) entry which is preliminary data.</text>
</comment>
<proteinExistence type="predicted"/>
<evidence type="ECO:0000313" key="1">
    <source>
        <dbReference type="EMBL" id="ROR93072.1"/>
    </source>
</evidence>
<evidence type="ECO:0000313" key="2">
    <source>
        <dbReference type="EMBL" id="ROR95475.1"/>
    </source>
</evidence>
<protein>
    <submittedName>
        <fullName evidence="2">Uncharacterized protein</fullName>
    </submittedName>
</protein>
<organism evidence="2 3">
    <name type="scientific">Salana multivorans</name>
    <dbReference type="NCBI Taxonomy" id="120377"/>
    <lineage>
        <taxon>Bacteria</taxon>
        <taxon>Bacillati</taxon>
        <taxon>Actinomycetota</taxon>
        <taxon>Actinomycetes</taxon>
        <taxon>Micrococcales</taxon>
        <taxon>Beutenbergiaceae</taxon>
        <taxon>Salana</taxon>
    </lineage>
</organism>
<evidence type="ECO:0000313" key="3">
    <source>
        <dbReference type="Proteomes" id="UP000275356"/>
    </source>
</evidence>